<reference evidence="3 4" key="1">
    <citation type="submission" date="2019-03" db="EMBL/GenBank/DDBJ databases">
        <authorList>
            <person name="Kim M.K.M."/>
        </authorList>
    </citation>
    <scope>NUCLEOTIDE SEQUENCE [LARGE SCALE GENOMIC DNA]</scope>
    <source>
        <strain evidence="3 4">18JY15-6</strain>
    </source>
</reference>
<dbReference type="AlphaFoldDB" id="A0A4R1CL91"/>
<dbReference type="CDD" id="cd23081">
    <property type="entry name" value="cpPDZ_EcRseP-like"/>
    <property type="match status" value="1"/>
</dbReference>
<accession>A0A4R1CL91</accession>
<name>A0A4R1CL91_9ACTN</name>
<dbReference type="Gene3D" id="3.30.230.10">
    <property type="match status" value="1"/>
</dbReference>
<dbReference type="PANTHER" id="PTHR10046">
    <property type="entry name" value="ATP DEPENDENT LON PROTEASE FAMILY MEMBER"/>
    <property type="match status" value="1"/>
</dbReference>
<evidence type="ECO:0000259" key="2">
    <source>
        <dbReference type="Pfam" id="PF05362"/>
    </source>
</evidence>
<dbReference type="InterPro" id="IPR020568">
    <property type="entry name" value="Ribosomal_Su5_D2-typ_SF"/>
</dbReference>
<feature type="domain" description="Lon proteolytic" evidence="2">
    <location>
        <begin position="263"/>
        <end position="333"/>
    </location>
</feature>
<dbReference type="Pfam" id="PF05362">
    <property type="entry name" value="Lon_C"/>
    <property type="match status" value="1"/>
</dbReference>
<dbReference type="GO" id="GO:0005524">
    <property type="term" value="F:ATP binding"/>
    <property type="evidence" value="ECO:0007669"/>
    <property type="project" value="InterPro"/>
</dbReference>
<evidence type="ECO:0000256" key="1">
    <source>
        <dbReference type="SAM" id="Phobius"/>
    </source>
</evidence>
<comment type="caution">
    <text evidence="3">The sequence shown here is derived from an EMBL/GenBank/DDBJ whole genome shotgun (WGS) entry which is preliminary data.</text>
</comment>
<keyword evidence="1" id="KW-0472">Membrane</keyword>
<keyword evidence="1" id="KW-0812">Transmembrane</keyword>
<evidence type="ECO:0000313" key="4">
    <source>
        <dbReference type="Proteomes" id="UP000295453"/>
    </source>
</evidence>
<dbReference type="GO" id="GO:0030163">
    <property type="term" value="P:protein catabolic process"/>
    <property type="evidence" value="ECO:0007669"/>
    <property type="project" value="InterPro"/>
</dbReference>
<dbReference type="Proteomes" id="UP000295453">
    <property type="component" value="Unassembled WGS sequence"/>
</dbReference>
<evidence type="ECO:0000313" key="3">
    <source>
        <dbReference type="EMBL" id="TCJ31225.1"/>
    </source>
</evidence>
<proteinExistence type="predicted"/>
<dbReference type="GO" id="GO:0006508">
    <property type="term" value="P:proteolysis"/>
    <property type="evidence" value="ECO:0007669"/>
    <property type="project" value="InterPro"/>
</dbReference>
<dbReference type="InterPro" id="IPR027065">
    <property type="entry name" value="Lon_Prtase"/>
</dbReference>
<gene>
    <name evidence="3" type="ORF">EPD65_01245</name>
</gene>
<keyword evidence="4" id="KW-1185">Reference proteome</keyword>
<dbReference type="RefSeq" id="WP_131581137.1">
    <property type="nucleotide sequence ID" value="NZ_SJZJ01000001.1"/>
</dbReference>
<sequence>MSEVVADPGDEARVHHRDYDLVTQRMSRHTVATLVAAAVTVVGAVTMAAVPLPYVRFQRGTTVDLLSEVRGTERIQVEGHKTYPDDGELRMTTIRATPPKTGVPLLSAMIAWLSEDEAVRPAEDVYGASDTAVSEQKQSAVQMSTSQDVAIAAALEHLGIKVPSVPVVGPISPGYPADGALAERDRYVSIAGHPIRVWDDVVRVISHATPDKPLTFVVERDGKKLSVPVTPRVVDGRTVIGVQAAFDYKFPFKVTINLPDQIGGPSAGLMFALAIADTLTPGSLTGGAHIAGTGEMLNAEGLVGPIGGIQQKIVGARQDGASLFLVPASNCDEAVTAHPGSMRLAAVATLDDAEKTVSLYAADHRAKLPTCEEVLQHDRAQ</sequence>
<dbReference type="EMBL" id="SJZJ01000001">
    <property type="protein sequence ID" value="TCJ31225.1"/>
    <property type="molecule type" value="Genomic_DNA"/>
</dbReference>
<feature type="transmembrane region" description="Helical" evidence="1">
    <location>
        <begin position="31"/>
        <end position="54"/>
    </location>
</feature>
<dbReference type="SUPFAM" id="SSF54211">
    <property type="entry name" value="Ribosomal protein S5 domain 2-like"/>
    <property type="match status" value="1"/>
</dbReference>
<dbReference type="InterPro" id="IPR008269">
    <property type="entry name" value="Lon_proteolytic"/>
</dbReference>
<dbReference type="OrthoDB" id="2356897at2"/>
<dbReference type="InterPro" id="IPR014721">
    <property type="entry name" value="Ribsml_uS5_D2-typ_fold_subgr"/>
</dbReference>
<keyword evidence="1" id="KW-1133">Transmembrane helix</keyword>
<dbReference type="GO" id="GO:0004252">
    <property type="term" value="F:serine-type endopeptidase activity"/>
    <property type="evidence" value="ECO:0007669"/>
    <property type="project" value="InterPro"/>
</dbReference>
<dbReference type="InterPro" id="IPR036034">
    <property type="entry name" value="PDZ_sf"/>
</dbReference>
<protein>
    <recommendedName>
        <fullName evidence="2">Lon proteolytic domain-containing protein</fullName>
    </recommendedName>
</protein>
<dbReference type="SUPFAM" id="SSF50156">
    <property type="entry name" value="PDZ domain-like"/>
    <property type="match status" value="1"/>
</dbReference>
<dbReference type="GO" id="GO:0004176">
    <property type="term" value="F:ATP-dependent peptidase activity"/>
    <property type="evidence" value="ECO:0007669"/>
    <property type="project" value="InterPro"/>
</dbReference>
<organism evidence="3 4">
    <name type="scientific">Nocardioides jejuensis</name>
    <dbReference type="NCBI Taxonomy" id="2502782"/>
    <lineage>
        <taxon>Bacteria</taxon>
        <taxon>Bacillati</taxon>
        <taxon>Actinomycetota</taxon>
        <taxon>Actinomycetes</taxon>
        <taxon>Propionibacteriales</taxon>
        <taxon>Nocardioidaceae</taxon>
        <taxon>Nocardioides</taxon>
    </lineage>
</organism>
<dbReference type="Gene3D" id="2.30.42.10">
    <property type="match status" value="1"/>
</dbReference>